<dbReference type="GO" id="GO:0016740">
    <property type="term" value="F:transferase activity"/>
    <property type="evidence" value="ECO:0007669"/>
    <property type="project" value="UniProtKB-KW"/>
</dbReference>
<dbReference type="PANTHER" id="PTHR43968">
    <property type="match status" value="1"/>
</dbReference>
<dbReference type="InterPro" id="IPR004045">
    <property type="entry name" value="Glutathione_S-Trfase_N"/>
</dbReference>
<dbReference type="OrthoDB" id="9813092at2"/>
<dbReference type="PANTHER" id="PTHR43968:SF6">
    <property type="entry name" value="GLUTATHIONE S-TRANSFERASE OMEGA"/>
    <property type="match status" value="1"/>
</dbReference>
<dbReference type="KEGG" id="ceh:CEW89_12395"/>
<dbReference type="SUPFAM" id="SSF47616">
    <property type="entry name" value="GST C-terminal domain-like"/>
    <property type="match status" value="1"/>
</dbReference>
<dbReference type="PROSITE" id="PS50404">
    <property type="entry name" value="GST_NTER"/>
    <property type="match status" value="1"/>
</dbReference>
<proteinExistence type="predicted"/>
<name>A0A291GCL4_9RHOB</name>
<dbReference type="Pfam" id="PF13417">
    <property type="entry name" value="GST_N_3"/>
    <property type="match status" value="1"/>
</dbReference>
<dbReference type="EMBL" id="CP022196">
    <property type="protein sequence ID" value="ATG48293.1"/>
    <property type="molecule type" value="Genomic_DNA"/>
</dbReference>
<dbReference type="InterPro" id="IPR050983">
    <property type="entry name" value="GST_Omega/HSP26"/>
</dbReference>
<sequence>MRPILYTFRRCPYAMRARLAIASAGVEVELREVVLRDKPQEMLAASPKGTVPVLITGTGVIEESRDIMDWALTQNDPEGLRDMPTEGAGWIARIEGPFKTALDRYKYDTRYRDADPAAERTKAAAILWQVDAALRRSLWLHGDRPTLADLATITFVRQFAMVDKAWFDTQDWSGVRGWLYRFLASERFAAIMQKHAKWHIADAPVLFPLPELAELTKCQGILQTGFEKPSDGYR</sequence>
<dbReference type="STRING" id="1758178.GCA_001550095_03996"/>
<feature type="domain" description="GST N-terminal" evidence="1">
    <location>
        <begin position="1"/>
        <end position="79"/>
    </location>
</feature>
<dbReference type="Proteomes" id="UP000217935">
    <property type="component" value="Chromosome"/>
</dbReference>
<keyword evidence="3" id="KW-1185">Reference proteome</keyword>
<dbReference type="InterPro" id="IPR036249">
    <property type="entry name" value="Thioredoxin-like_sf"/>
</dbReference>
<dbReference type="SUPFAM" id="SSF52833">
    <property type="entry name" value="Thioredoxin-like"/>
    <property type="match status" value="1"/>
</dbReference>
<dbReference type="InterPro" id="IPR036282">
    <property type="entry name" value="Glutathione-S-Trfase_C_sf"/>
</dbReference>
<dbReference type="CDD" id="cd03196">
    <property type="entry name" value="GST_C_5"/>
    <property type="match status" value="1"/>
</dbReference>
<dbReference type="RefSeq" id="WP_096806102.1">
    <property type="nucleotide sequence ID" value="NZ_CP022196.1"/>
</dbReference>
<dbReference type="InterPro" id="IPR004046">
    <property type="entry name" value="GST_C"/>
</dbReference>
<keyword evidence="2" id="KW-0808">Transferase</keyword>
<organism evidence="2 3">
    <name type="scientific">Celeribacter ethanolicus</name>
    <dbReference type="NCBI Taxonomy" id="1758178"/>
    <lineage>
        <taxon>Bacteria</taxon>
        <taxon>Pseudomonadati</taxon>
        <taxon>Pseudomonadota</taxon>
        <taxon>Alphaproteobacteria</taxon>
        <taxon>Rhodobacterales</taxon>
        <taxon>Roseobacteraceae</taxon>
        <taxon>Celeribacter</taxon>
    </lineage>
</organism>
<accession>A0A291GCL4</accession>
<dbReference type="AlphaFoldDB" id="A0A291GCL4"/>
<dbReference type="GO" id="GO:0005737">
    <property type="term" value="C:cytoplasm"/>
    <property type="evidence" value="ECO:0007669"/>
    <property type="project" value="TreeGrafter"/>
</dbReference>
<protein>
    <submittedName>
        <fullName evidence="2">Glutathione S-transferase</fullName>
    </submittedName>
</protein>
<evidence type="ECO:0000313" key="3">
    <source>
        <dbReference type="Proteomes" id="UP000217935"/>
    </source>
</evidence>
<gene>
    <name evidence="2" type="ORF">CEW89_12395</name>
</gene>
<dbReference type="Gene3D" id="3.40.30.10">
    <property type="entry name" value="Glutaredoxin"/>
    <property type="match status" value="1"/>
</dbReference>
<dbReference type="Gene3D" id="1.20.1050.10">
    <property type="match status" value="1"/>
</dbReference>
<dbReference type="PROSITE" id="PS51354">
    <property type="entry name" value="GLUTAREDOXIN_2"/>
    <property type="match status" value="1"/>
</dbReference>
<dbReference type="Pfam" id="PF00043">
    <property type="entry name" value="GST_C"/>
    <property type="match status" value="1"/>
</dbReference>
<reference evidence="2 3" key="1">
    <citation type="submission" date="2017-06" db="EMBL/GenBank/DDBJ databases">
        <title>Celeribacter sp. TSPH2 complete genome sequence.</title>
        <authorList>
            <person name="Woo J.-H."/>
            <person name="Kim H.-S."/>
        </authorList>
    </citation>
    <scope>NUCLEOTIDE SEQUENCE [LARGE SCALE GENOMIC DNA]</scope>
    <source>
        <strain evidence="2 3">TSPH2</strain>
    </source>
</reference>
<evidence type="ECO:0000259" key="1">
    <source>
        <dbReference type="PROSITE" id="PS50404"/>
    </source>
</evidence>
<evidence type="ECO:0000313" key="2">
    <source>
        <dbReference type="EMBL" id="ATG48293.1"/>
    </source>
</evidence>